<gene>
    <name evidence="2" type="ORF">EDM22_05065</name>
</gene>
<evidence type="ECO:0000313" key="3">
    <source>
        <dbReference type="Proteomes" id="UP000275048"/>
    </source>
</evidence>
<keyword evidence="3" id="KW-1185">Reference proteome</keyword>
<accession>A0A3M8AJ62</accession>
<evidence type="ECO:0000313" key="2">
    <source>
        <dbReference type="EMBL" id="RNB51069.1"/>
    </source>
</evidence>
<proteinExistence type="predicted"/>
<comment type="caution">
    <text evidence="2">The sequence shown here is derived from an EMBL/GenBank/DDBJ whole genome shotgun (WGS) entry which is preliminary data.</text>
</comment>
<reference evidence="2 3" key="1">
    <citation type="submission" date="2018-10" db="EMBL/GenBank/DDBJ databases">
        <title>Isolation, diversity and antibacterial activity of antinobacteria from the wheat rhizosphere soil.</title>
        <authorList>
            <person name="Sun T."/>
        </authorList>
    </citation>
    <scope>NUCLEOTIDE SEQUENCE [LARGE SCALE GENOMIC DNA]</scope>
    <source>
        <strain evidence="2 3">SJ-23</strain>
    </source>
</reference>
<dbReference type="EMBL" id="RHHB01000005">
    <property type="protein sequence ID" value="RNB51069.1"/>
    <property type="molecule type" value="Genomic_DNA"/>
</dbReference>
<dbReference type="AlphaFoldDB" id="A0A3M8AJ62"/>
<evidence type="ECO:0000259" key="1">
    <source>
        <dbReference type="Pfam" id="PF05076"/>
    </source>
</evidence>
<feature type="domain" description="Suppressor of fused-like" evidence="1">
    <location>
        <begin position="35"/>
        <end position="182"/>
    </location>
</feature>
<organism evidence="2 3">
    <name type="scientific">Agromyces tardus</name>
    <dbReference type="NCBI Taxonomy" id="2583849"/>
    <lineage>
        <taxon>Bacteria</taxon>
        <taxon>Bacillati</taxon>
        <taxon>Actinomycetota</taxon>
        <taxon>Actinomycetes</taxon>
        <taxon>Micrococcales</taxon>
        <taxon>Microbacteriaceae</taxon>
        <taxon>Agromyces</taxon>
    </lineage>
</organism>
<dbReference type="Pfam" id="PF05076">
    <property type="entry name" value="SUFU"/>
    <property type="match status" value="1"/>
</dbReference>
<dbReference type="RefSeq" id="WP_122935982.1">
    <property type="nucleotide sequence ID" value="NZ_JBHSNT010000008.1"/>
</dbReference>
<sequence>MPTRAERFLDHLDKLSGGIEPRFFPLESTKPGLKGLTVIVWDDLPEAGMITGVTYGLSLAEHPEWRLGRPELCISVRSNDLNWPLAMGHLAETQRRHNPFHHGDTINFGERIATESVMTAFLISAPPVLDRADYTGIDVGEELPVNITGLYPIHDGERRFINKHGLETFWNRDWDPHDVHREAVA</sequence>
<name>A0A3M8AJ62_9MICO</name>
<dbReference type="InterPro" id="IPR020941">
    <property type="entry name" value="SUFU-like_domain"/>
</dbReference>
<protein>
    <submittedName>
        <fullName evidence="2">Suppressor of fused domain protein</fullName>
    </submittedName>
</protein>
<dbReference type="Proteomes" id="UP000275048">
    <property type="component" value="Unassembled WGS sequence"/>
</dbReference>
<dbReference type="OrthoDB" id="2902204at2"/>